<keyword evidence="2" id="KW-0479">Metal-binding</keyword>
<gene>
    <name evidence="6" type="ORF">KDI_00380</name>
</gene>
<dbReference type="InterPro" id="IPR026357">
    <property type="entry name" value="rSAM_SPASM_GrrM_OscB"/>
</dbReference>
<keyword evidence="1" id="KW-0949">S-adenosyl-L-methionine</keyword>
<keyword evidence="4" id="KW-0411">Iron-sulfur</keyword>
<evidence type="ECO:0000256" key="2">
    <source>
        <dbReference type="ARBA" id="ARBA00022723"/>
    </source>
</evidence>
<dbReference type="SUPFAM" id="SSF102114">
    <property type="entry name" value="Radical SAM enzymes"/>
    <property type="match status" value="1"/>
</dbReference>
<sequence>MFMGKGFSVKNQLVVIQPTPFCNINCRYCYLPQRTLSRRMSNATLAQIFQVLCASPFLKDELTCIWHAGEPLVLSIDFYRQAFLLQQQYNVNGLHISNAFQTNATLITQQWCDFIREHDIHVGVSIDGPQYLHDAQRVDRKNRGTFERVLKGIALLRANDIPYSAIAVVTGETVHYPDEFWHFFAELQPSRLGLNPEEVEGCNRHSSLHTLAGIEQYKRFLQRLLSLNEQSQSPLPIREFDTLLAKIQAGQVANNAGTNTPMSILNFDYEGNISTFSPELLSFTHPVYGRFTFGNVFTTQLEDILQDGKFVPMYAAIQRGIASCRESCDYFALCGGGAPSNKLHENGSFDSTETHACRLRIKITTDVLLEHLEQRYKVATA</sequence>
<dbReference type="NCBIfam" id="TIGR04261">
    <property type="entry name" value="rSAM_GlyRichRpt"/>
    <property type="match status" value="1"/>
</dbReference>
<keyword evidence="7" id="KW-1185">Reference proteome</keyword>
<dbReference type="Pfam" id="PF04055">
    <property type="entry name" value="Radical_SAM"/>
    <property type="match status" value="1"/>
</dbReference>
<evidence type="ECO:0000256" key="3">
    <source>
        <dbReference type="ARBA" id="ARBA00023004"/>
    </source>
</evidence>
<dbReference type="GO" id="GO:0016491">
    <property type="term" value="F:oxidoreductase activity"/>
    <property type="evidence" value="ECO:0007669"/>
    <property type="project" value="InterPro"/>
</dbReference>
<dbReference type="PANTHER" id="PTHR43273">
    <property type="entry name" value="ANAEROBIC SULFATASE-MATURATING ENZYME HOMOLOG ASLB-RELATED"/>
    <property type="match status" value="1"/>
</dbReference>
<dbReference type="SFLD" id="SFLDS00029">
    <property type="entry name" value="Radical_SAM"/>
    <property type="match status" value="1"/>
</dbReference>
<comment type="caution">
    <text evidence="6">The sequence shown here is derived from an EMBL/GenBank/DDBJ whole genome shotgun (WGS) entry which is preliminary data.</text>
</comment>
<keyword evidence="3" id="KW-0408">Iron</keyword>
<protein>
    <submittedName>
        <fullName evidence="6">Radical SAM protein</fullName>
    </submittedName>
</protein>
<dbReference type="SFLD" id="SFLDG01386">
    <property type="entry name" value="main_SPASM_domain-containing"/>
    <property type="match status" value="1"/>
</dbReference>
<dbReference type="InterPro" id="IPR058240">
    <property type="entry name" value="rSAM_sf"/>
</dbReference>
<accession>A0A5A5T643</accession>
<proteinExistence type="predicted"/>
<evidence type="ECO:0000256" key="1">
    <source>
        <dbReference type="ARBA" id="ARBA00022691"/>
    </source>
</evidence>
<dbReference type="InterPro" id="IPR023867">
    <property type="entry name" value="Sulphatase_maturase_rSAM"/>
</dbReference>
<dbReference type="GO" id="GO:0051536">
    <property type="term" value="F:iron-sulfur cluster binding"/>
    <property type="evidence" value="ECO:0007669"/>
    <property type="project" value="UniProtKB-KW"/>
</dbReference>
<reference evidence="6 7" key="1">
    <citation type="submission" date="2019-01" db="EMBL/GenBank/DDBJ databases">
        <title>Draft genome sequence of Dictyobacter sp. Uno17.</title>
        <authorList>
            <person name="Wang C.M."/>
            <person name="Zheng Y."/>
            <person name="Sakai Y."/>
            <person name="Abe K."/>
            <person name="Yokota A."/>
            <person name="Yabe S."/>
        </authorList>
    </citation>
    <scope>NUCLEOTIDE SEQUENCE [LARGE SCALE GENOMIC DNA]</scope>
    <source>
        <strain evidence="6 7">Uno17</strain>
    </source>
</reference>
<evidence type="ECO:0000256" key="4">
    <source>
        <dbReference type="ARBA" id="ARBA00023014"/>
    </source>
</evidence>
<dbReference type="CDD" id="cd01335">
    <property type="entry name" value="Radical_SAM"/>
    <property type="match status" value="1"/>
</dbReference>
<dbReference type="EMBL" id="BIXY01000001">
    <property type="protein sequence ID" value="GCF06474.1"/>
    <property type="molecule type" value="Genomic_DNA"/>
</dbReference>
<feature type="domain" description="Radical SAM core" evidence="5">
    <location>
        <begin position="6"/>
        <end position="235"/>
    </location>
</feature>
<dbReference type="GO" id="GO:0046872">
    <property type="term" value="F:metal ion binding"/>
    <property type="evidence" value="ECO:0007669"/>
    <property type="project" value="UniProtKB-KW"/>
</dbReference>
<dbReference type="SFLD" id="SFLDG01067">
    <property type="entry name" value="SPASM/twitch_domain_containing"/>
    <property type="match status" value="1"/>
</dbReference>
<dbReference type="InterPro" id="IPR013785">
    <property type="entry name" value="Aldolase_TIM"/>
</dbReference>
<dbReference type="AlphaFoldDB" id="A0A5A5T643"/>
<dbReference type="Gene3D" id="3.20.20.70">
    <property type="entry name" value="Aldolase class I"/>
    <property type="match status" value="1"/>
</dbReference>
<dbReference type="Proteomes" id="UP000322530">
    <property type="component" value="Unassembled WGS sequence"/>
</dbReference>
<name>A0A5A5T643_9CHLR</name>
<dbReference type="PANTHER" id="PTHR43273:SF8">
    <property type="entry name" value="RADICAL SAM DOMAIN PROTEIN"/>
    <property type="match status" value="1"/>
</dbReference>
<evidence type="ECO:0000259" key="5">
    <source>
        <dbReference type="PROSITE" id="PS51918"/>
    </source>
</evidence>
<dbReference type="SFLD" id="SFLDG01072">
    <property type="entry name" value="dehydrogenase_like"/>
    <property type="match status" value="1"/>
</dbReference>
<dbReference type="InterPro" id="IPR007197">
    <property type="entry name" value="rSAM"/>
</dbReference>
<organism evidence="6 7">
    <name type="scientific">Dictyobacter arantiisoli</name>
    <dbReference type="NCBI Taxonomy" id="2014874"/>
    <lineage>
        <taxon>Bacteria</taxon>
        <taxon>Bacillati</taxon>
        <taxon>Chloroflexota</taxon>
        <taxon>Ktedonobacteria</taxon>
        <taxon>Ktedonobacterales</taxon>
        <taxon>Dictyobacteraceae</taxon>
        <taxon>Dictyobacter</taxon>
    </lineage>
</organism>
<dbReference type="OrthoDB" id="9808591at2"/>
<evidence type="ECO:0000313" key="6">
    <source>
        <dbReference type="EMBL" id="GCF06474.1"/>
    </source>
</evidence>
<evidence type="ECO:0000313" key="7">
    <source>
        <dbReference type="Proteomes" id="UP000322530"/>
    </source>
</evidence>
<dbReference type="PROSITE" id="PS51918">
    <property type="entry name" value="RADICAL_SAM"/>
    <property type="match status" value="1"/>
</dbReference>